<protein>
    <submittedName>
        <fullName evidence="1">Uncharacterized protein</fullName>
    </submittedName>
</protein>
<name>A0A4D6LZG3_VIGUN</name>
<dbReference type="Proteomes" id="UP000501690">
    <property type="component" value="Linkage Group LG5"/>
</dbReference>
<gene>
    <name evidence="1" type="ORF">DEO72_LG5g1814</name>
</gene>
<evidence type="ECO:0000313" key="1">
    <source>
        <dbReference type="EMBL" id="QCD93738.1"/>
    </source>
</evidence>
<dbReference type="EMBL" id="CP039349">
    <property type="protein sequence ID" value="QCD93738.1"/>
    <property type="molecule type" value="Genomic_DNA"/>
</dbReference>
<accession>A0A4D6LZG3</accession>
<proteinExistence type="predicted"/>
<sequence>MEVRLRDGGGRMRRECDVVAAVEAMHVDDSARVNVVDVVTRGEAAGGIVEDGGCCPDECSHGVCKHEHGGGRGMLGEDDANSRTPTVQQRWLQFPTRARRAATFRRVQRWPDVVMAAIEVVVLEWVGAKEREREKEFRVRVLVV</sequence>
<organism evidence="1 2">
    <name type="scientific">Vigna unguiculata</name>
    <name type="common">Cowpea</name>
    <dbReference type="NCBI Taxonomy" id="3917"/>
    <lineage>
        <taxon>Eukaryota</taxon>
        <taxon>Viridiplantae</taxon>
        <taxon>Streptophyta</taxon>
        <taxon>Embryophyta</taxon>
        <taxon>Tracheophyta</taxon>
        <taxon>Spermatophyta</taxon>
        <taxon>Magnoliopsida</taxon>
        <taxon>eudicotyledons</taxon>
        <taxon>Gunneridae</taxon>
        <taxon>Pentapetalae</taxon>
        <taxon>rosids</taxon>
        <taxon>fabids</taxon>
        <taxon>Fabales</taxon>
        <taxon>Fabaceae</taxon>
        <taxon>Papilionoideae</taxon>
        <taxon>50 kb inversion clade</taxon>
        <taxon>NPAAA clade</taxon>
        <taxon>indigoferoid/millettioid clade</taxon>
        <taxon>Phaseoleae</taxon>
        <taxon>Vigna</taxon>
    </lineage>
</organism>
<keyword evidence="2" id="KW-1185">Reference proteome</keyword>
<dbReference type="AlphaFoldDB" id="A0A4D6LZG3"/>
<evidence type="ECO:0000313" key="2">
    <source>
        <dbReference type="Proteomes" id="UP000501690"/>
    </source>
</evidence>
<reference evidence="1 2" key="1">
    <citation type="submission" date="2019-04" db="EMBL/GenBank/DDBJ databases">
        <title>An improved genome assembly and genetic linkage map for asparagus bean, Vigna unguiculata ssp. sesquipedialis.</title>
        <authorList>
            <person name="Xia Q."/>
            <person name="Zhang R."/>
            <person name="Dong Y."/>
        </authorList>
    </citation>
    <scope>NUCLEOTIDE SEQUENCE [LARGE SCALE GENOMIC DNA]</scope>
    <source>
        <tissue evidence="1">Leaf</tissue>
    </source>
</reference>